<gene>
    <name evidence="1" type="ORF">GKIL_1773</name>
</gene>
<dbReference type="EMBL" id="CP003587">
    <property type="protein sequence ID" value="AGY58019.1"/>
    <property type="molecule type" value="Genomic_DNA"/>
</dbReference>
<proteinExistence type="predicted"/>
<protein>
    <submittedName>
        <fullName evidence="1">Uncharacterized protein</fullName>
    </submittedName>
</protein>
<dbReference type="KEGG" id="glj:GKIL_1773"/>
<dbReference type="Proteomes" id="UP000017396">
    <property type="component" value="Chromosome"/>
</dbReference>
<dbReference type="HOGENOM" id="CLU_3200354_0_0_3"/>
<keyword evidence="2" id="KW-1185">Reference proteome</keyword>
<organism evidence="1 2">
    <name type="scientific">Gloeobacter kilaueensis (strain ATCC BAA-2537 / CCAP 1431/1 / ULC 316 / JS1)</name>
    <dbReference type="NCBI Taxonomy" id="1183438"/>
    <lineage>
        <taxon>Bacteria</taxon>
        <taxon>Bacillati</taxon>
        <taxon>Cyanobacteriota</taxon>
        <taxon>Cyanophyceae</taxon>
        <taxon>Gloeobacterales</taxon>
        <taxon>Gloeobacteraceae</taxon>
        <taxon>Gloeobacter</taxon>
    </lineage>
</organism>
<dbReference type="AlphaFoldDB" id="U5QK70"/>
<dbReference type="STRING" id="1183438.GKIL_1773"/>
<evidence type="ECO:0000313" key="2">
    <source>
        <dbReference type="Proteomes" id="UP000017396"/>
    </source>
</evidence>
<sequence length="45" mass="5166">MMQTSPIDHFSFPTVRNSLNSPLILKVKIYSLKTIEIRLAQALHL</sequence>
<evidence type="ECO:0000313" key="1">
    <source>
        <dbReference type="EMBL" id="AGY58019.1"/>
    </source>
</evidence>
<name>U5QK70_GLOK1</name>
<reference evidence="1 2" key="1">
    <citation type="journal article" date="2013" name="PLoS ONE">
        <title>Cultivation and Complete Genome Sequencing of Gloeobacter kilaueensis sp. nov., from a Lava Cave in Kilauea Caldera, Hawai'i.</title>
        <authorList>
            <person name="Saw J.H."/>
            <person name="Schatz M."/>
            <person name="Brown M.V."/>
            <person name="Kunkel D.D."/>
            <person name="Foster J.S."/>
            <person name="Shick H."/>
            <person name="Christensen S."/>
            <person name="Hou S."/>
            <person name="Wan X."/>
            <person name="Donachie S.P."/>
        </authorList>
    </citation>
    <scope>NUCLEOTIDE SEQUENCE [LARGE SCALE GENOMIC DNA]</scope>
    <source>
        <strain evidence="2">JS</strain>
    </source>
</reference>
<accession>U5QK70</accession>